<evidence type="ECO:0000256" key="2">
    <source>
        <dbReference type="SAM" id="Phobius"/>
    </source>
</evidence>
<keyword evidence="5" id="KW-1185">Reference proteome</keyword>
<dbReference type="EMBL" id="NJET01000011">
    <property type="protein sequence ID" value="PHH66072.1"/>
    <property type="molecule type" value="Genomic_DNA"/>
</dbReference>
<evidence type="ECO:0000313" key="4">
    <source>
        <dbReference type="EMBL" id="PHH66072.1"/>
    </source>
</evidence>
<dbReference type="Proteomes" id="UP000226192">
    <property type="component" value="Unassembled WGS sequence"/>
</dbReference>
<feature type="chain" id="PRO_5013061550" description="Peptidase A1 domain-containing protein" evidence="3">
    <location>
        <begin position="16"/>
        <end position="561"/>
    </location>
</feature>
<feature type="signal peptide" evidence="3">
    <location>
        <begin position="1"/>
        <end position="15"/>
    </location>
</feature>
<evidence type="ECO:0008006" key="6">
    <source>
        <dbReference type="Google" id="ProtNLM"/>
    </source>
</evidence>
<dbReference type="STRING" id="1399860.A0A2C5YFK1"/>
<dbReference type="AlphaFoldDB" id="A0A2C5YFK1"/>
<dbReference type="Gene3D" id="2.40.70.10">
    <property type="entry name" value="Acid Proteases"/>
    <property type="match status" value="1"/>
</dbReference>
<evidence type="ECO:0000256" key="1">
    <source>
        <dbReference type="SAM" id="MobiDB-lite"/>
    </source>
</evidence>
<sequence>MALTSLLACLTLVAAEPKSATWSKTPVGPDGPWNAVEVSIGSNQHPLLFFPGRARQSFVIDHDYCALNYTLDHCALTGSYTRDEYLDKSLTGLDTLPDASDFLSGIPMAGTAAKTYVDSFNMNFGTNVMSDMLMGLINSQMMVYPNGSYVPLFAGCLSLGAENQTYPLVFPPGYNRTDINATNIPSFLFANSYTPSISFALHLGSAVAGSAVNGSLMFGGYDRRRVLGGVLQNSGSFTNPLLLGDISIDSFDNTSPFPFSSRKNLLGYGEKPSPITVWLDGCSPYLTLPRDSCTAITHWLPVTFDESLGLYLWNTGDPDYNRIVHSGSGLSFRVESETNYINIKVPFHHLNLMLEPPLTEKPTPYFPCRPVDDTNLYTLGRAFLQDAFLAGDWANQSWWIAQAPGPKMASHTFIQPIESDPVVAPDDVEWAATWDGLFKNYSDAHQESSKTPSYRGLSINAKVGIGLGVSVGGLALLTGLIALFWPRKPCPPVPPAPQPLNSSDKPPATQHLSNPMSELTGAQGQTSPHTPYYPVSPDLVNEHTAMQQQTPQDPLPLYEAP</sequence>
<keyword evidence="2" id="KW-0472">Membrane</keyword>
<gene>
    <name evidence="4" type="ORF">CDD81_597</name>
</gene>
<protein>
    <recommendedName>
        <fullName evidence="6">Peptidase A1 domain-containing protein</fullName>
    </recommendedName>
</protein>
<feature type="region of interest" description="Disordered" evidence="1">
    <location>
        <begin position="494"/>
        <end position="561"/>
    </location>
</feature>
<name>A0A2C5YFK1_9HYPO</name>
<feature type="compositionally biased region" description="Polar residues" evidence="1">
    <location>
        <begin position="500"/>
        <end position="529"/>
    </location>
</feature>
<dbReference type="OrthoDB" id="4074350at2759"/>
<reference evidence="4 5" key="1">
    <citation type="submission" date="2017-06" db="EMBL/GenBank/DDBJ databases">
        <title>Ant-infecting Ophiocordyceps genomes reveal a high diversity of potential behavioral manipulation genes and a possible major role for enterotoxins.</title>
        <authorList>
            <person name="De Bekker C."/>
            <person name="Evans H.C."/>
            <person name="Brachmann A."/>
            <person name="Hughes D.P."/>
        </authorList>
    </citation>
    <scope>NUCLEOTIDE SEQUENCE [LARGE SCALE GENOMIC DNA]</scope>
    <source>
        <strain evidence="4 5">Map64</strain>
    </source>
</reference>
<proteinExistence type="predicted"/>
<dbReference type="SUPFAM" id="SSF50630">
    <property type="entry name" value="Acid proteases"/>
    <property type="match status" value="1"/>
</dbReference>
<organism evidence="4 5">
    <name type="scientific">Ophiocordyceps australis</name>
    <dbReference type="NCBI Taxonomy" id="1399860"/>
    <lineage>
        <taxon>Eukaryota</taxon>
        <taxon>Fungi</taxon>
        <taxon>Dikarya</taxon>
        <taxon>Ascomycota</taxon>
        <taxon>Pezizomycotina</taxon>
        <taxon>Sordariomycetes</taxon>
        <taxon>Hypocreomycetidae</taxon>
        <taxon>Hypocreales</taxon>
        <taxon>Ophiocordycipitaceae</taxon>
        <taxon>Ophiocordyceps</taxon>
    </lineage>
</organism>
<keyword evidence="2" id="KW-0812">Transmembrane</keyword>
<evidence type="ECO:0000313" key="5">
    <source>
        <dbReference type="Proteomes" id="UP000226192"/>
    </source>
</evidence>
<evidence type="ECO:0000256" key="3">
    <source>
        <dbReference type="SAM" id="SignalP"/>
    </source>
</evidence>
<keyword evidence="3" id="KW-0732">Signal</keyword>
<feature type="transmembrane region" description="Helical" evidence="2">
    <location>
        <begin position="463"/>
        <end position="485"/>
    </location>
</feature>
<dbReference type="InterPro" id="IPR021109">
    <property type="entry name" value="Peptidase_aspartic_dom_sf"/>
</dbReference>
<accession>A0A2C5YFK1</accession>
<keyword evidence="2" id="KW-1133">Transmembrane helix</keyword>
<comment type="caution">
    <text evidence="4">The sequence shown here is derived from an EMBL/GenBank/DDBJ whole genome shotgun (WGS) entry which is preliminary data.</text>
</comment>